<dbReference type="SUPFAM" id="SSF47095">
    <property type="entry name" value="HMG-box"/>
    <property type="match status" value="2"/>
</dbReference>
<sequence>MALVHLSSSLRAVHSFTSKASLCFLRPLTNLNRNLQKTDLPKPPKRPVSSFFEFMLNNRQDIITNNPGISTKDVVRRSAEMYKNLSDGDRKVLQDRAGERMQQYKQQYKAFKNALTPEQLTAMKENRIKKREIRTKRKKKEVERKYGRPKRPMNAYAIFTRAYKVERGNMPFVEFSKKLSSMWKNMPEDEKAIYIEEARLERERYAEEIIDWEELMLERALYLFSLAVNVTCDISKLH</sequence>
<dbReference type="Gene3D" id="1.10.30.10">
    <property type="entry name" value="High mobility group box domain"/>
    <property type="match status" value="2"/>
</dbReference>
<dbReference type="GO" id="GO:0003677">
    <property type="term" value="F:DNA binding"/>
    <property type="evidence" value="ECO:0007669"/>
    <property type="project" value="UniProtKB-UniRule"/>
</dbReference>
<keyword evidence="1 2" id="KW-0238">DNA-binding</keyword>
<evidence type="ECO:0000256" key="2">
    <source>
        <dbReference type="PROSITE-ProRule" id="PRU00267"/>
    </source>
</evidence>
<reference evidence="4" key="1">
    <citation type="submission" date="2021-01" db="EMBL/GenBank/DDBJ databases">
        <authorList>
            <person name="Li R."/>
            <person name="Bekaert M."/>
        </authorList>
    </citation>
    <scope>NUCLEOTIDE SEQUENCE</scope>
    <source>
        <strain evidence="4">Farmed</strain>
    </source>
</reference>
<dbReference type="GO" id="GO:0006357">
    <property type="term" value="P:regulation of transcription by RNA polymerase II"/>
    <property type="evidence" value="ECO:0007669"/>
    <property type="project" value="TreeGrafter"/>
</dbReference>
<dbReference type="Pfam" id="PF00505">
    <property type="entry name" value="HMG_box"/>
    <property type="match status" value="1"/>
</dbReference>
<evidence type="ECO:0000313" key="4">
    <source>
        <dbReference type="EMBL" id="CAE1309009.1"/>
    </source>
</evidence>
<feature type="domain" description="HMG box" evidence="3">
    <location>
        <begin position="44"/>
        <end position="112"/>
    </location>
</feature>
<dbReference type="EMBL" id="CAHIKZ030004248">
    <property type="protein sequence ID" value="CAE1309009.1"/>
    <property type="molecule type" value="Genomic_DNA"/>
</dbReference>
<organism evidence="4 5">
    <name type="scientific">Acanthosepion pharaonis</name>
    <name type="common">Pharaoh cuttlefish</name>
    <name type="synonym">Sepia pharaonis</name>
    <dbReference type="NCBI Taxonomy" id="158019"/>
    <lineage>
        <taxon>Eukaryota</taxon>
        <taxon>Metazoa</taxon>
        <taxon>Spiralia</taxon>
        <taxon>Lophotrochozoa</taxon>
        <taxon>Mollusca</taxon>
        <taxon>Cephalopoda</taxon>
        <taxon>Coleoidea</taxon>
        <taxon>Decapodiformes</taxon>
        <taxon>Sepiida</taxon>
        <taxon>Sepiina</taxon>
        <taxon>Sepiidae</taxon>
        <taxon>Acanthosepion</taxon>
    </lineage>
</organism>
<evidence type="ECO:0000259" key="3">
    <source>
        <dbReference type="PROSITE" id="PS50118"/>
    </source>
</evidence>
<evidence type="ECO:0000313" key="5">
    <source>
        <dbReference type="Proteomes" id="UP000597762"/>
    </source>
</evidence>
<accession>A0A812DUR2</accession>
<dbReference type="GO" id="GO:0005634">
    <property type="term" value="C:nucleus"/>
    <property type="evidence" value="ECO:0007669"/>
    <property type="project" value="UniProtKB-UniRule"/>
</dbReference>
<dbReference type="SMART" id="SM00398">
    <property type="entry name" value="HMG"/>
    <property type="match status" value="2"/>
</dbReference>
<dbReference type="InterPro" id="IPR036910">
    <property type="entry name" value="HMG_box_dom_sf"/>
</dbReference>
<evidence type="ECO:0000256" key="1">
    <source>
        <dbReference type="ARBA" id="ARBA00023125"/>
    </source>
</evidence>
<dbReference type="PROSITE" id="PS50118">
    <property type="entry name" value="HMG_BOX_2"/>
    <property type="match status" value="2"/>
</dbReference>
<feature type="DNA-binding region" description="HMG box" evidence="2">
    <location>
        <begin position="149"/>
        <end position="213"/>
    </location>
</feature>
<dbReference type="InterPro" id="IPR050342">
    <property type="entry name" value="HMGB"/>
</dbReference>
<dbReference type="InterPro" id="IPR009071">
    <property type="entry name" value="HMG_box_dom"/>
</dbReference>
<dbReference type="Proteomes" id="UP000597762">
    <property type="component" value="Unassembled WGS sequence"/>
</dbReference>
<name>A0A812DUR2_ACAPH</name>
<gene>
    <name evidence="4" type="ORF">SPHA_60808</name>
</gene>
<dbReference type="OrthoDB" id="1919336at2759"/>
<comment type="caution">
    <text evidence="4">The sequence shown here is derived from an EMBL/GenBank/DDBJ whole genome shotgun (WGS) entry which is preliminary data.</text>
</comment>
<feature type="domain" description="HMG box" evidence="3">
    <location>
        <begin position="149"/>
        <end position="213"/>
    </location>
</feature>
<dbReference type="Pfam" id="PF09011">
    <property type="entry name" value="HMG_box_2"/>
    <property type="match status" value="1"/>
</dbReference>
<dbReference type="AlphaFoldDB" id="A0A812DUR2"/>
<dbReference type="PANTHER" id="PTHR48112">
    <property type="entry name" value="HIGH MOBILITY GROUP PROTEIN DSP1"/>
    <property type="match status" value="1"/>
</dbReference>
<feature type="DNA-binding region" description="HMG box" evidence="2">
    <location>
        <begin position="44"/>
        <end position="112"/>
    </location>
</feature>
<proteinExistence type="predicted"/>
<dbReference type="PANTHER" id="PTHR48112:SF22">
    <property type="entry name" value="MITOCHONDRIAL TRANSCRIPTION FACTOR A, ISOFORM B"/>
    <property type="match status" value="1"/>
</dbReference>
<keyword evidence="2" id="KW-0539">Nucleus</keyword>
<protein>
    <submittedName>
        <fullName evidence="4">TFAM</fullName>
    </submittedName>
</protein>
<keyword evidence="5" id="KW-1185">Reference proteome</keyword>